<dbReference type="SMART" id="SM00220">
    <property type="entry name" value="S_TKc"/>
    <property type="match status" value="1"/>
</dbReference>
<proteinExistence type="predicted"/>
<evidence type="ECO:0000313" key="7">
    <source>
        <dbReference type="Proteomes" id="UP000295793"/>
    </source>
</evidence>
<evidence type="ECO:0000313" key="6">
    <source>
        <dbReference type="EMBL" id="TCS43026.1"/>
    </source>
</evidence>
<evidence type="ECO:0000256" key="4">
    <source>
        <dbReference type="ARBA" id="ARBA00022840"/>
    </source>
</evidence>
<dbReference type="InterPro" id="IPR011009">
    <property type="entry name" value="Kinase-like_dom_sf"/>
</dbReference>
<dbReference type="Gene3D" id="1.10.510.10">
    <property type="entry name" value="Transferase(Phosphotransferase) domain 1"/>
    <property type="match status" value="1"/>
</dbReference>
<name>A0A4R3IBV2_9GAMM</name>
<dbReference type="Pfam" id="PF00069">
    <property type="entry name" value="Pkinase"/>
    <property type="match status" value="1"/>
</dbReference>
<evidence type="ECO:0000256" key="2">
    <source>
        <dbReference type="ARBA" id="ARBA00022741"/>
    </source>
</evidence>
<evidence type="ECO:0000259" key="5">
    <source>
        <dbReference type="PROSITE" id="PS50011"/>
    </source>
</evidence>
<sequence length="315" mass="35735">MLEFQQQAGAETPLYIEDTDIPLPETLNPRTRYAYFSTIAKGGKSLIKSCRDLHLRRTVCYKTLRPEFVGNKIESTRLLREARISAMLQHPNTIPTYEVGRDNRGNYYFTMKLVHGYTLREVLNYRERYDLGQLMDVIIHVGNALAYAHSRGVIHRDIKPENILIGAYGETLLLDWGLAKVWHKEKDQPDNEADIEEVDADPGMTGEGKLQGTVMYMSPEQIRRDPSIDSRSDVYSLGAILYETLTGVTPFQGEVVQTLLNQVENDVPKSPQSVSKTKVPSVLADLTMQCLHKEPGKRPESAAEIVRTLKGDWKR</sequence>
<evidence type="ECO:0000256" key="3">
    <source>
        <dbReference type="ARBA" id="ARBA00022777"/>
    </source>
</evidence>
<organism evidence="6 7">
    <name type="scientific">Reinekea marinisedimentorum</name>
    <dbReference type="NCBI Taxonomy" id="230495"/>
    <lineage>
        <taxon>Bacteria</taxon>
        <taxon>Pseudomonadati</taxon>
        <taxon>Pseudomonadota</taxon>
        <taxon>Gammaproteobacteria</taxon>
        <taxon>Oceanospirillales</taxon>
        <taxon>Saccharospirillaceae</taxon>
        <taxon>Reinekea</taxon>
    </lineage>
</organism>
<dbReference type="Proteomes" id="UP000295793">
    <property type="component" value="Unassembled WGS sequence"/>
</dbReference>
<keyword evidence="2" id="KW-0547">Nucleotide-binding</keyword>
<dbReference type="PANTHER" id="PTHR43289">
    <property type="entry name" value="MITOGEN-ACTIVATED PROTEIN KINASE KINASE KINASE 20-RELATED"/>
    <property type="match status" value="1"/>
</dbReference>
<dbReference type="PROSITE" id="PS50011">
    <property type="entry name" value="PROTEIN_KINASE_DOM"/>
    <property type="match status" value="1"/>
</dbReference>
<dbReference type="InterPro" id="IPR000719">
    <property type="entry name" value="Prot_kinase_dom"/>
</dbReference>
<keyword evidence="7" id="KW-1185">Reference proteome</keyword>
<dbReference type="CDD" id="cd14014">
    <property type="entry name" value="STKc_PknB_like"/>
    <property type="match status" value="1"/>
</dbReference>
<dbReference type="InterPro" id="IPR008271">
    <property type="entry name" value="Ser/Thr_kinase_AS"/>
</dbReference>
<keyword evidence="3 6" id="KW-0418">Kinase</keyword>
<dbReference type="GO" id="GO:0005524">
    <property type="term" value="F:ATP binding"/>
    <property type="evidence" value="ECO:0007669"/>
    <property type="project" value="UniProtKB-KW"/>
</dbReference>
<feature type="domain" description="Protein kinase" evidence="5">
    <location>
        <begin position="33"/>
        <end position="315"/>
    </location>
</feature>
<keyword evidence="4" id="KW-0067">ATP-binding</keyword>
<dbReference type="GO" id="GO:0004674">
    <property type="term" value="F:protein serine/threonine kinase activity"/>
    <property type="evidence" value="ECO:0007669"/>
    <property type="project" value="TreeGrafter"/>
</dbReference>
<dbReference type="RefSeq" id="WP_165901784.1">
    <property type="nucleotide sequence ID" value="NZ_SLZR01000002.1"/>
</dbReference>
<dbReference type="EMBL" id="SLZR01000002">
    <property type="protein sequence ID" value="TCS43026.1"/>
    <property type="molecule type" value="Genomic_DNA"/>
</dbReference>
<dbReference type="AlphaFoldDB" id="A0A4R3IBV2"/>
<gene>
    <name evidence="6" type="ORF">BCF53_10249</name>
</gene>
<dbReference type="Gene3D" id="3.30.200.20">
    <property type="entry name" value="Phosphorylase Kinase, domain 1"/>
    <property type="match status" value="1"/>
</dbReference>
<dbReference type="PANTHER" id="PTHR43289:SF6">
    <property type="entry name" value="SERINE_THREONINE-PROTEIN KINASE NEKL-3"/>
    <property type="match status" value="1"/>
</dbReference>
<accession>A0A4R3IBV2</accession>
<comment type="caution">
    <text evidence="6">The sequence shown here is derived from an EMBL/GenBank/DDBJ whole genome shotgun (WGS) entry which is preliminary data.</text>
</comment>
<keyword evidence="1" id="KW-0808">Transferase</keyword>
<evidence type="ECO:0000256" key="1">
    <source>
        <dbReference type="ARBA" id="ARBA00022679"/>
    </source>
</evidence>
<dbReference type="PROSITE" id="PS00108">
    <property type="entry name" value="PROTEIN_KINASE_ST"/>
    <property type="match status" value="1"/>
</dbReference>
<protein>
    <submittedName>
        <fullName evidence="6">Serine/threonine-protein kinase</fullName>
    </submittedName>
</protein>
<dbReference type="SUPFAM" id="SSF56112">
    <property type="entry name" value="Protein kinase-like (PK-like)"/>
    <property type="match status" value="1"/>
</dbReference>
<reference evidence="6 7" key="1">
    <citation type="submission" date="2019-03" db="EMBL/GenBank/DDBJ databases">
        <title>Genomic Encyclopedia of Archaeal and Bacterial Type Strains, Phase II (KMG-II): from individual species to whole genera.</title>
        <authorList>
            <person name="Goeker M."/>
        </authorList>
    </citation>
    <scope>NUCLEOTIDE SEQUENCE [LARGE SCALE GENOMIC DNA]</scope>
    <source>
        <strain evidence="6 7">DSM 15388</strain>
    </source>
</reference>